<protein>
    <recommendedName>
        <fullName evidence="5">GDP-fucose protein O-fucosyltransferase 1</fullName>
        <ecNumber evidence="4">2.4.1.221</ecNumber>
    </recommendedName>
    <alternativeName>
        <fullName evidence="14">Peptide-O-fucosyltransferase 1</fullName>
    </alternativeName>
</protein>
<evidence type="ECO:0000256" key="17">
    <source>
        <dbReference type="SAM" id="SignalP"/>
    </source>
</evidence>
<evidence type="ECO:0000256" key="9">
    <source>
        <dbReference type="ARBA" id="ARBA00022976"/>
    </source>
</evidence>
<evidence type="ECO:0000256" key="2">
    <source>
        <dbReference type="ARBA" id="ARBA00004922"/>
    </source>
</evidence>
<keyword evidence="6" id="KW-0328">Glycosyltransferase</keyword>
<keyword evidence="12" id="KW-0294">Fucose metabolism</keyword>
<reference evidence="18" key="1">
    <citation type="submission" date="2020-06" db="EMBL/GenBank/DDBJ databases">
        <title>Draft genome of Bugula neritina, a colonial animal packing powerful symbionts and potential medicines.</title>
        <authorList>
            <person name="Rayko M."/>
        </authorList>
    </citation>
    <scope>NUCLEOTIDE SEQUENCE [LARGE SCALE GENOMIC DNA]</scope>
    <source>
        <strain evidence="18">Kwan_BN1</strain>
    </source>
</reference>
<comment type="pathway">
    <text evidence="2">Protein modification; protein glycosylation.</text>
</comment>
<dbReference type="Gene3D" id="3.40.50.11340">
    <property type="match status" value="1"/>
</dbReference>
<feature type="signal peptide" evidence="17">
    <location>
        <begin position="1"/>
        <end position="22"/>
    </location>
</feature>
<dbReference type="GO" id="GO:0007219">
    <property type="term" value="P:Notch signaling pathway"/>
    <property type="evidence" value="ECO:0007669"/>
    <property type="project" value="UniProtKB-KW"/>
</dbReference>
<dbReference type="InterPro" id="IPR039922">
    <property type="entry name" value="POFUT1"/>
</dbReference>
<evidence type="ECO:0000256" key="11">
    <source>
        <dbReference type="ARBA" id="ARBA00023180"/>
    </source>
</evidence>
<keyword evidence="19" id="KW-1185">Reference proteome</keyword>
<evidence type="ECO:0000256" key="15">
    <source>
        <dbReference type="ARBA" id="ARBA00047273"/>
    </source>
</evidence>
<evidence type="ECO:0000256" key="6">
    <source>
        <dbReference type="ARBA" id="ARBA00022676"/>
    </source>
</evidence>
<dbReference type="Pfam" id="PF10250">
    <property type="entry name" value="O-FucT"/>
    <property type="match status" value="1"/>
</dbReference>
<dbReference type="EMBL" id="VXIV02002041">
    <property type="protein sequence ID" value="KAF6027706.1"/>
    <property type="molecule type" value="Genomic_DNA"/>
</dbReference>
<keyword evidence="13" id="KW-0119">Carbohydrate metabolism</keyword>
<gene>
    <name evidence="18" type="ORF">EB796_013990</name>
</gene>
<comment type="catalytic activity">
    <reaction evidence="16">
        <text>L-seryl-[protein] + GDP-beta-L-fucose = 3-O-(alpha-L-fucosyl)-L-seryl-[protein] + GDP + H(+)</text>
        <dbReference type="Rhea" id="RHEA:63644"/>
        <dbReference type="Rhea" id="RHEA-COMP:9863"/>
        <dbReference type="Rhea" id="RHEA-COMP:17914"/>
        <dbReference type="ChEBI" id="CHEBI:15378"/>
        <dbReference type="ChEBI" id="CHEBI:29999"/>
        <dbReference type="ChEBI" id="CHEBI:57273"/>
        <dbReference type="ChEBI" id="CHEBI:58189"/>
        <dbReference type="ChEBI" id="CHEBI:189632"/>
        <dbReference type="EC" id="2.4.1.221"/>
    </reaction>
    <physiologicalReaction direction="left-to-right" evidence="16">
        <dbReference type="Rhea" id="RHEA:63645"/>
    </physiologicalReaction>
</comment>
<evidence type="ECO:0000256" key="13">
    <source>
        <dbReference type="ARBA" id="ARBA00023277"/>
    </source>
</evidence>
<evidence type="ECO:0000313" key="18">
    <source>
        <dbReference type="EMBL" id="KAF6027706.1"/>
    </source>
</evidence>
<organism evidence="18 19">
    <name type="scientific">Bugula neritina</name>
    <name type="common">Brown bryozoan</name>
    <name type="synonym">Sertularia neritina</name>
    <dbReference type="NCBI Taxonomy" id="10212"/>
    <lineage>
        <taxon>Eukaryota</taxon>
        <taxon>Metazoa</taxon>
        <taxon>Spiralia</taxon>
        <taxon>Lophotrochozoa</taxon>
        <taxon>Bryozoa</taxon>
        <taxon>Gymnolaemata</taxon>
        <taxon>Cheilostomatida</taxon>
        <taxon>Flustrina</taxon>
        <taxon>Buguloidea</taxon>
        <taxon>Bugulidae</taxon>
        <taxon>Bugula</taxon>
    </lineage>
</organism>
<keyword evidence="10" id="KW-1015">Disulfide bond</keyword>
<keyword evidence="9" id="KW-0914">Notch signaling pathway</keyword>
<comment type="catalytic activity">
    <reaction evidence="15">
        <text>L-threonyl-[protein] + GDP-beta-L-fucose = 3-O-(alpha-L-fucosyl)-L-threonyl-[protein] + GDP + H(+)</text>
        <dbReference type="Rhea" id="RHEA:70491"/>
        <dbReference type="Rhea" id="RHEA-COMP:11060"/>
        <dbReference type="Rhea" id="RHEA-COMP:17915"/>
        <dbReference type="ChEBI" id="CHEBI:15378"/>
        <dbReference type="ChEBI" id="CHEBI:30013"/>
        <dbReference type="ChEBI" id="CHEBI:57273"/>
        <dbReference type="ChEBI" id="CHEBI:58189"/>
        <dbReference type="ChEBI" id="CHEBI:189631"/>
        <dbReference type="EC" id="2.4.1.221"/>
    </reaction>
    <physiologicalReaction direction="left-to-right" evidence="15">
        <dbReference type="Rhea" id="RHEA:70492"/>
    </physiologicalReaction>
</comment>
<evidence type="ECO:0000256" key="3">
    <source>
        <dbReference type="ARBA" id="ARBA00010626"/>
    </source>
</evidence>
<keyword evidence="17" id="KW-0732">Signal</keyword>
<dbReference type="GO" id="GO:0005783">
    <property type="term" value="C:endoplasmic reticulum"/>
    <property type="evidence" value="ECO:0007669"/>
    <property type="project" value="UniProtKB-SubCell"/>
</dbReference>
<accession>A0A7J7JQI8</accession>
<sequence>MIVVSLGFHLLVAALFWDVSSSSSPHVDPRGYIVFCPCMGRFGNQADQFLGALRFAKALDRTLVLPHWVEYRRAAASSSMQIPFDTYFKVAPLLEYHRVILMQTFMDDIAGKVWPVGKRTVFCHGSRDMFESSEPNSCNAKEGNPFGPFWNAFGIDFDGSEFYGPLSYTESDRSAWRSRYPANDWPVLAFTGAPANFPVSDEDAKLHKHLVWSDVIASSAQAIINNHLRTPFIGIHLRIGSDWSNVCKHLDLNGRTHLFASRQCLGTKFEYGTLTETMCMPDVDTVTRQLTKLIHRTKAKSVFLARDSQRYDSDIAATLKKLSVSYHWLTEDDPHLDLAILGQSDHFIGNCISTFSAFATRERRAKQLPVSFWGFNPSGKDEL</sequence>
<evidence type="ECO:0000256" key="16">
    <source>
        <dbReference type="ARBA" id="ARBA00048647"/>
    </source>
</evidence>
<evidence type="ECO:0000256" key="7">
    <source>
        <dbReference type="ARBA" id="ARBA00022679"/>
    </source>
</evidence>
<keyword evidence="8" id="KW-0256">Endoplasmic reticulum</keyword>
<keyword evidence="11" id="KW-0325">Glycoprotein</keyword>
<dbReference type="PANTHER" id="PTHR21420">
    <property type="entry name" value="GDP-FUCOSE PROTEIN O-FUCOSYLTRANSFERASE 1"/>
    <property type="match status" value="1"/>
</dbReference>
<evidence type="ECO:0000256" key="8">
    <source>
        <dbReference type="ARBA" id="ARBA00022824"/>
    </source>
</evidence>
<dbReference type="EC" id="2.4.1.221" evidence="4"/>
<dbReference type="CDD" id="cd11302">
    <property type="entry name" value="O-FucT-1"/>
    <property type="match status" value="1"/>
</dbReference>
<evidence type="ECO:0000256" key="5">
    <source>
        <dbReference type="ARBA" id="ARBA00021745"/>
    </source>
</evidence>
<dbReference type="GO" id="GO:0046922">
    <property type="term" value="F:peptide-O-fucosyltransferase activity"/>
    <property type="evidence" value="ECO:0007669"/>
    <property type="project" value="UniProtKB-EC"/>
</dbReference>
<dbReference type="InterPro" id="IPR019378">
    <property type="entry name" value="GDP-Fuc_O-FucTrfase"/>
</dbReference>
<evidence type="ECO:0000256" key="10">
    <source>
        <dbReference type="ARBA" id="ARBA00023157"/>
    </source>
</evidence>
<dbReference type="UniPathway" id="UPA00378"/>
<comment type="similarity">
    <text evidence="3">Belongs to the glycosyltransferase 65 family.</text>
</comment>
<evidence type="ECO:0000256" key="4">
    <source>
        <dbReference type="ARBA" id="ARBA00012196"/>
    </source>
</evidence>
<dbReference type="AlphaFoldDB" id="A0A7J7JQI8"/>
<keyword evidence="7" id="KW-0808">Transferase</keyword>
<dbReference type="Proteomes" id="UP000593567">
    <property type="component" value="Unassembled WGS sequence"/>
</dbReference>
<evidence type="ECO:0000256" key="12">
    <source>
        <dbReference type="ARBA" id="ARBA00023253"/>
    </source>
</evidence>
<evidence type="ECO:0000256" key="1">
    <source>
        <dbReference type="ARBA" id="ARBA00004240"/>
    </source>
</evidence>
<name>A0A7J7JQI8_BUGNE</name>
<dbReference type="OrthoDB" id="10050276at2759"/>
<evidence type="ECO:0000256" key="14">
    <source>
        <dbReference type="ARBA" id="ARBA00033080"/>
    </source>
</evidence>
<dbReference type="PANTHER" id="PTHR21420:SF10">
    <property type="entry name" value="GDP-FUCOSE PROTEIN O-FUCOSYLTRANSFERASE 1"/>
    <property type="match status" value="1"/>
</dbReference>
<comment type="caution">
    <text evidence="18">The sequence shown here is derived from an EMBL/GenBank/DDBJ whole genome shotgun (WGS) entry which is preliminary data.</text>
</comment>
<comment type="subcellular location">
    <subcellularLocation>
        <location evidence="1">Endoplasmic reticulum</location>
    </subcellularLocation>
</comment>
<evidence type="ECO:0000313" key="19">
    <source>
        <dbReference type="Proteomes" id="UP000593567"/>
    </source>
</evidence>
<dbReference type="GO" id="GO:0006004">
    <property type="term" value="P:fucose metabolic process"/>
    <property type="evidence" value="ECO:0007669"/>
    <property type="project" value="UniProtKB-KW"/>
</dbReference>
<feature type="chain" id="PRO_5029873427" description="GDP-fucose protein O-fucosyltransferase 1" evidence="17">
    <location>
        <begin position="23"/>
        <end position="383"/>
    </location>
</feature>
<proteinExistence type="inferred from homology"/>
<dbReference type="Gene3D" id="3.40.50.11350">
    <property type="match status" value="1"/>
</dbReference>